<protein>
    <submittedName>
        <fullName evidence="2">Uncharacterized protein</fullName>
    </submittedName>
</protein>
<gene>
    <name evidence="2" type="ORF">GYMLUDRAFT_49774</name>
</gene>
<proteinExistence type="predicted"/>
<evidence type="ECO:0000313" key="2">
    <source>
        <dbReference type="EMBL" id="KIK52710.1"/>
    </source>
</evidence>
<name>A0A0D0AQU6_9AGAR</name>
<keyword evidence="1" id="KW-0472">Membrane</keyword>
<accession>A0A0D0AQU6</accession>
<organism evidence="2 3">
    <name type="scientific">Collybiopsis luxurians FD-317 M1</name>
    <dbReference type="NCBI Taxonomy" id="944289"/>
    <lineage>
        <taxon>Eukaryota</taxon>
        <taxon>Fungi</taxon>
        <taxon>Dikarya</taxon>
        <taxon>Basidiomycota</taxon>
        <taxon>Agaricomycotina</taxon>
        <taxon>Agaricomycetes</taxon>
        <taxon>Agaricomycetidae</taxon>
        <taxon>Agaricales</taxon>
        <taxon>Marasmiineae</taxon>
        <taxon>Omphalotaceae</taxon>
        <taxon>Collybiopsis</taxon>
        <taxon>Collybiopsis luxurians</taxon>
    </lineage>
</organism>
<keyword evidence="1" id="KW-1133">Transmembrane helix</keyword>
<dbReference type="Proteomes" id="UP000053593">
    <property type="component" value="Unassembled WGS sequence"/>
</dbReference>
<sequence>MEDSMPSTSDFVKKLYKLRILSFPILSPYSLFVFRVLCSLSLSPISSGSAYHRVLGLQNARRPILPRRRLMGTPRRLFRRQRHERIHEIDPPENV</sequence>
<reference evidence="2 3" key="1">
    <citation type="submission" date="2014-04" db="EMBL/GenBank/DDBJ databases">
        <title>Evolutionary Origins and Diversification of the Mycorrhizal Mutualists.</title>
        <authorList>
            <consortium name="DOE Joint Genome Institute"/>
            <consortium name="Mycorrhizal Genomics Consortium"/>
            <person name="Kohler A."/>
            <person name="Kuo A."/>
            <person name="Nagy L.G."/>
            <person name="Floudas D."/>
            <person name="Copeland A."/>
            <person name="Barry K.W."/>
            <person name="Cichocki N."/>
            <person name="Veneault-Fourrey C."/>
            <person name="LaButti K."/>
            <person name="Lindquist E.A."/>
            <person name="Lipzen A."/>
            <person name="Lundell T."/>
            <person name="Morin E."/>
            <person name="Murat C."/>
            <person name="Riley R."/>
            <person name="Ohm R."/>
            <person name="Sun H."/>
            <person name="Tunlid A."/>
            <person name="Henrissat B."/>
            <person name="Grigoriev I.V."/>
            <person name="Hibbett D.S."/>
            <person name="Martin F."/>
        </authorList>
    </citation>
    <scope>NUCLEOTIDE SEQUENCE [LARGE SCALE GENOMIC DNA]</scope>
    <source>
        <strain evidence="2 3">FD-317 M1</strain>
    </source>
</reference>
<dbReference type="OrthoDB" id="60033at2759"/>
<dbReference type="HOGENOM" id="CLU_2373025_0_0_1"/>
<dbReference type="EMBL" id="KN834838">
    <property type="protein sequence ID" value="KIK52710.1"/>
    <property type="molecule type" value="Genomic_DNA"/>
</dbReference>
<dbReference type="AlphaFoldDB" id="A0A0D0AQU6"/>
<evidence type="ECO:0000313" key="3">
    <source>
        <dbReference type="Proteomes" id="UP000053593"/>
    </source>
</evidence>
<keyword evidence="1" id="KW-0812">Transmembrane</keyword>
<keyword evidence="3" id="KW-1185">Reference proteome</keyword>
<evidence type="ECO:0000256" key="1">
    <source>
        <dbReference type="SAM" id="Phobius"/>
    </source>
</evidence>
<feature type="transmembrane region" description="Helical" evidence="1">
    <location>
        <begin position="20"/>
        <end position="38"/>
    </location>
</feature>